<dbReference type="Proteomes" id="UP000015100">
    <property type="component" value="Unassembled WGS sequence"/>
</dbReference>
<keyword evidence="12 17" id="KW-0408">Iron</keyword>
<keyword evidence="5 17" id="KW-0808">Transferase</keyword>
<keyword evidence="14 17" id="KW-0238">DNA-binding</keyword>
<dbReference type="SUPFAM" id="SSF53098">
    <property type="entry name" value="Ribonuclease H-like"/>
    <property type="match status" value="1"/>
</dbReference>
<evidence type="ECO:0000256" key="12">
    <source>
        <dbReference type="ARBA" id="ARBA00023004"/>
    </source>
</evidence>
<comment type="cofactor">
    <cofactor evidence="1 17">
        <name>[4Fe-4S] cluster</name>
        <dbReference type="ChEBI" id="CHEBI:49883"/>
    </cofactor>
</comment>
<dbReference type="InterPro" id="IPR012337">
    <property type="entry name" value="RNaseH-like_sf"/>
</dbReference>
<keyword evidence="15 17" id="KW-0539">Nucleus</keyword>
<dbReference type="InterPro" id="IPR042087">
    <property type="entry name" value="DNA_pol_B_thumb"/>
</dbReference>
<dbReference type="SMART" id="SM00486">
    <property type="entry name" value="POLBc"/>
    <property type="match status" value="1"/>
</dbReference>
<dbReference type="SMART" id="SM01159">
    <property type="entry name" value="DUF1744"/>
    <property type="match status" value="1"/>
</dbReference>
<keyword evidence="7 17" id="KW-0235">DNA replication</keyword>
<keyword evidence="9 17" id="KW-0863">Zinc-finger</keyword>
<dbReference type="STRING" id="1284197.S8AUH1"/>
<evidence type="ECO:0000313" key="20">
    <source>
        <dbReference type="EMBL" id="EPS44616.1"/>
    </source>
</evidence>
<dbReference type="Gene3D" id="3.30.342.10">
    <property type="entry name" value="DNA Polymerase, chain B, domain 1"/>
    <property type="match status" value="1"/>
</dbReference>
<comment type="similarity">
    <text evidence="3 17">Belongs to the DNA polymerase type-B family.</text>
</comment>
<dbReference type="Pfam" id="PF22912">
    <property type="entry name" value="zf-DPOE"/>
    <property type="match status" value="1"/>
</dbReference>
<comment type="function">
    <text evidence="17">DNA polymerase II participates in chromosomal DNA replication.</text>
</comment>
<evidence type="ECO:0000256" key="4">
    <source>
        <dbReference type="ARBA" id="ARBA00022485"/>
    </source>
</evidence>
<evidence type="ECO:0000256" key="13">
    <source>
        <dbReference type="ARBA" id="ARBA00023014"/>
    </source>
</evidence>
<keyword evidence="4 17" id="KW-0004">4Fe-4S</keyword>
<evidence type="ECO:0000313" key="21">
    <source>
        <dbReference type="Proteomes" id="UP000015100"/>
    </source>
</evidence>
<dbReference type="GO" id="GO:0000166">
    <property type="term" value="F:nucleotide binding"/>
    <property type="evidence" value="ECO:0007669"/>
    <property type="project" value="InterPro"/>
</dbReference>
<dbReference type="FunFam" id="1.10.132.60:FF:000002">
    <property type="entry name" value="DNA polymerase epsilon catalytic subunit"/>
    <property type="match status" value="1"/>
</dbReference>
<dbReference type="GO" id="GO:0000278">
    <property type="term" value="P:mitotic cell cycle"/>
    <property type="evidence" value="ECO:0007669"/>
    <property type="project" value="TreeGrafter"/>
</dbReference>
<evidence type="ECO:0000256" key="6">
    <source>
        <dbReference type="ARBA" id="ARBA00022695"/>
    </source>
</evidence>
<organism evidence="20 21">
    <name type="scientific">Dactylellina haptotyla (strain CBS 200.50)</name>
    <name type="common">Nematode-trapping fungus</name>
    <name type="synonym">Monacrosporium haptotylum</name>
    <dbReference type="NCBI Taxonomy" id="1284197"/>
    <lineage>
        <taxon>Eukaryota</taxon>
        <taxon>Fungi</taxon>
        <taxon>Dikarya</taxon>
        <taxon>Ascomycota</taxon>
        <taxon>Pezizomycotina</taxon>
        <taxon>Orbiliomycetes</taxon>
        <taxon>Orbiliales</taxon>
        <taxon>Orbiliaceae</taxon>
        <taxon>Dactylellina</taxon>
    </lineage>
</organism>
<keyword evidence="13 17" id="KW-0411">Iron-sulfur</keyword>
<evidence type="ECO:0000256" key="5">
    <source>
        <dbReference type="ARBA" id="ARBA00022679"/>
    </source>
</evidence>
<dbReference type="GO" id="GO:0008270">
    <property type="term" value="F:zinc ion binding"/>
    <property type="evidence" value="ECO:0007669"/>
    <property type="project" value="UniProtKB-KW"/>
</dbReference>
<comment type="subcellular location">
    <subcellularLocation>
        <location evidence="2 17">Nucleus</location>
    </subcellularLocation>
</comment>
<sequence>MSKGQKGQKVPYRGGPRSGGRYLKNNKKTVDRDTLLATDRTSSEEKWEATRLADSIDERMGFARYESGPKKIGWLINMHSTAIEDENNIGGKAGVDFYFIDDEGGSFKATVLYDPYIVIACKVGFEIEVEEWIRRKFEGLVKNVSRTTREDLQMPNHLLGYRRTFIKLEFHNVPDLLSVRKVLMPIAEDNKKQVDAIDTYADVANSRVGFDPFDDPSEIQRPTAVVDASDFIIDIREYDVPYHVRVSIDLDIRIGKWYTVEAKHGVIGLSLIEDRLARADPVILAFDIETTKLPLKFPDALIDQIMMISYMIDGQGFLITNREIVSEDIEDFEYTPKAEYEGEFMIFNEPNERGVLERFFDHIKESKPTVIVTYNGDFFDWPFVEARASALGIDMYHEVGFRKDSEGIYKSNYCAHMDAFAWVNRDSYLPQGSRGLKAVTTAKLGYDPDELDPELMTRYAAERPQTLAEYSVSDAVATYYLYMKYVHPFIFSLCTIIPLGPDDVLRKGTGTLCEMLLMVQAYQKEIIIPNKHRNPDEVFWDGHLVESETYVGGHVEALEAGVFRSDIPCSFSIDTEAIDELLRDLDAALKFAIVVESNKKLEDVQNYDEVRDKIAAKLMDLKTTPKRSEPPLIYHLDVASMYPNIMTTNRLQPDSMIKESDCAACDFNRPGKTCDRRLPWAWRGEFLPPKRDEYLMIRKALENERFPAKYPNGPQRSWDGLPPSEQATWIKKRLTEYSKKIYHKIKETRTIEREAIICQRENPFYVDTVRMFRDRRYYFKGEQKVWKNKTDALKKAGASQSEIDEGGKMIVLFDSLQLAHKVILNSFYGYVMRKGSRWYSLEMAGVTCLTGSRIIQLARQLVERVGRPLELDTDGIWCILPATFPENFAFSLSGGKKLPISYPCVMLNHLVHDKFTNHQYQELKDPAKYKYETHSENSIFFEVDGPYRAMILPTSKEEDKGLKKRYAVFNPDGSLAELKGFEVKRRGELKLIKIFQTQIFKVFLEGTTLTETYGAVAKVANRWLDVLYQQGSTLADEELIDLICENRNMAKTLEEYGTQKSTSIKTARRLAEFLGDQMVKDKGLNCKYIISAKPRGSPVTDRAVPVAIFSAEESVKRHFLRKWLREDLTNVDPRNVIDWDYYLERLGSVIQKLITIPAAYQKVRNPVPRIVHPEWLQRRINVKDDKMKQKKMTDMFKKEPMSDVTKNTVNLQDMEDFGSTAPVGKGLDNILDKVAATQSLKRKAPEPVVPVDPYASLPQKMPAIDRDYKGFLEYQKKKWKIQRHARERRRQLFGDRQAAPGEGLDNMFRHQAQMVYMKTWQVLHFAETDVPGEINAYVLIDRKVHLVKVIVPRTIFVNFRSKNIPILNLDDCISESVSYTLPNGHPSSNLYKLTMPEQVYVEKFQKMVAFTSHPSVEGIYEADVPLNVRAMLHLGNICTLDGSIRGVLGKGIKEGFEIKDILQHEAQQPYLGESPLSYIYLFHLVVGDRQFVSLISSTGSDAQVFVLNAQRDAQGLPNIDKIYAEALLRHRQEHNGQGPIDYLDGVHFKTTYINKKRLLYRNIEDAIKKIKSEEQKAFVLVIQSPQKRTLCKEIRTLNDFPTLTLQIDQSDSNLPPLGWQTFVAKRIVMRYMSLSSWLAHLIELSRYGNVPLCNLASHDPRFLIDIAYAKRLQQSGVVLWWSPTPIPDHAGYQKDGVVRLLERVPMPDINNRGAYSSVCVELDVRNLAINTLLTSSLINELEGADSMGFDPAGKGGGDDHQGLYSENTFATASISVLRDLVKAWWSEATKGNSMADLMVQHLVRWVESPESFLYDHALHFYVQTMSKKAFLQLLADFKRVGSSIVYANANRLILQTSKAEVGTAYAYSQYILKAIKAKPLFNFLDLEIREYWDYLIWYDPFNYGGLACSEVVEAEKQDLKLIMHWQFSKTLPHLMQQAFSTWVVDFINVLHGFKHPENSAGADSTPRLTQIPGNVNGEDKDGVSDIVNLPKEFVKPLKKHIGQIIRRQHDLILHPDHAGEFEFPHLPGTKLASSNAALELVKALSAVFALPRDLMLSTRQLRKDLLHMFDIKEFSKEGAFENSTDSLRFEQVICQNCTMSRDLDFCRDEDLLPELDADGKPSKERAWKCFNCHHEYDRLALQERMVAEVEEMLIRYSTQDLVCGKCRKVKTSDFQEHCSCSGVWKLTVSKEDTMARLKVYRSVAEYYSLQMLEENVKIFLEGI</sequence>
<evidence type="ECO:0000256" key="11">
    <source>
        <dbReference type="ARBA" id="ARBA00022932"/>
    </source>
</evidence>
<dbReference type="Gene3D" id="3.90.1600.10">
    <property type="entry name" value="Palm domain of DNA polymerase"/>
    <property type="match status" value="1"/>
</dbReference>
<keyword evidence="8 17" id="KW-0479">Metal-binding</keyword>
<dbReference type="OrthoDB" id="10060449at2759"/>
<dbReference type="Gene3D" id="1.10.132.60">
    <property type="entry name" value="DNA polymerase family B, C-terminal domain"/>
    <property type="match status" value="1"/>
</dbReference>
<dbReference type="EMBL" id="AQGS01000041">
    <property type="protein sequence ID" value="EPS44616.1"/>
    <property type="molecule type" value="Genomic_DNA"/>
</dbReference>
<dbReference type="GO" id="GO:0006297">
    <property type="term" value="P:nucleotide-excision repair, DNA gap filling"/>
    <property type="evidence" value="ECO:0007669"/>
    <property type="project" value="TreeGrafter"/>
</dbReference>
<evidence type="ECO:0000256" key="10">
    <source>
        <dbReference type="ARBA" id="ARBA00022833"/>
    </source>
</evidence>
<comment type="caution">
    <text evidence="20">The sequence shown here is derived from an EMBL/GenBank/DDBJ whole genome shotgun (WGS) entry which is preliminary data.</text>
</comment>
<dbReference type="InterPro" id="IPR054475">
    <property type="entry name" value="Znf-DPOE"/>
</dbReference>
<evidence type="ECO:0000256" key="16">
    <source>
        <dbReference type="ARBA" id="ARBA00049244"/>
    </source>
</evidence>
<name>S8AUH1_DACHA</name>
<evidence type="ECO:0000256" key="7">
    <source>
        <dbReference type="ARBA" id="ARBA00022705"/>
    </source>
</evidence>
<keyword evidence="21" id="KW-1185">Reference proteome</keyword>
<dbReference type="InterPro" id="IPR006172">
    <property type="entry name" value="DNA-dir_DNA_pol_B"/>
</dbReference>
<dbReference type="GO" id="GO:0003887">
    <property type="term" value="F:DNA-directed DNA polymerase activity"/>
    <property type="evidence" value="ECO:0007669"/>
    <property type="project" value="UniProtKB-KW"/>
</dbReference>
<dbReference type="InterPro" id="IPR013697">
    <property type="entry name" value="DNA_pol_e_suA_C"/>
</dbReference>
<dbReference type="GO" id="GO:0008622">
    <property type="term" value="C:epsilon DNA polymerase complex"/>
    <property type="evidence" value="ECO:0007669"/>
    <property type="project" value="InterPro"/>
</dbReference>
<dbReference type="FunFam" id="3.90.1600.10:FF:000006">
    <property type="entry name" value="DNA polymerase epsilon catalytic subunit"/>
    <property type="match status" value="1"/>
</dbReference>
<accession>S8AUH1</accession>
<reference evidence="20 21" key="1">
    <citation type="journal article" date="2013" name="PLoS Genet.">
        <title>Genomic mechanisms accounting for the adaptation to parasitism in nematode-trapping fungi.</title>
        <authorList>
            <person name="Meerupati T."/>
            <person name="Andersson K.M."/>
            <person name="Friman E."/>
            <person name="Kumar D."/>
            <person name="Tunlid A."/>
            <person name="Ahren D."/>
        </authorList>
    </citation>
    <scope>NUCLEOTIDE SEQUENCE [LARGE SCALE GENOMIC DNA]</scope>
    <source>
        <strain evidence="20 21">CBS 200.50</strain>
    </source>
</reference>
<keyword evidence="6 17" id="KW-0548">Nucleotidyltransferase</keyword>
<dbReference type="CDD" id="cd05779">
    <property type="entry name" value="DNA_polB_epsilon_exo"/>
    <property type="match status" value="1"/>
</dbReference>
<dbReference type="InterPro" id="IPR055191">
    <property type="entry name" value="POL2_thumb"/>
</dbReference>
<dbReference type="InterPro" id="IPR006133">
    <property type="entry name" value="DNA-dir_DNA_pol_B_exonuc"/>
</dbReference>
<dbReference type="Pfam" id="PF23250">
    <property type="entry name" value="zf_DPOE_2"/>
    <property type="match status" value="1"/>
</dbReference>
<proteinExistence type="inferred from homology"/>
<evidence type="ECO:0000256" key="1">
    <source>
        <dbReference type="ARBA" id="ARBA00001966"/>
    </source>
</evidence>
<dbReference type="GO" id="GO:0051539">
    <property type="term" value="F:4 iron, 4 sulfur cluster binding"/>
    <property type="evidence" value="ECO:0007669"/>
    <property type="project" value="UniProtKB-KW"/>
</dbReference>
<evidence type="ECO:0000256" key="15">
    <source>
        <dbReference type="ARBA" id="ARBA00023242"/>
    </source>
</evidence>
<comment type="catalytic activity">
    <reaction evidence="16 17">
        <text>DNA(n) + a 2'-deoxyribonucleoside 5'-triphosphate = DNA(n+1) + diphosphate</text>
        <dbReference type="Rhea" id="RHEA:22508"/>
        <dbReference type="Rhea" id="RHEA-COMP:17339"/>
        <dbReference type="Rhea" id="RHEA-COMP:17340"/>
        <dbReference type="ChEBI" id="CHEBI:33019"/>
        <dbReference type="ChEBI" id="CHEBI:61560"/>
        <dbReference type="ChEBI" id="CHEBI:173112"/>
        <dbReference type="EC" id="2.7.7.7"/>
    </reaction>
</comment>
<dbReference type="GO" id="GO:0008310">
    <property type="term" value="F:single-stranded DNA 3'-5' DNA exonuclease activity"/>
    <property type="evidence" value="ECO:0007669"/>
    <property type="project" value="TreeGrafter"/>
</dbReference>
<dbReference type="PANTHER" id="PTHR10670">
    <property type="entry name" value="DNA POLYMERASE EPSILON CATALYTIC SUBUNIT A"/>
    <property type="match status" value="1"/>
</dbReference>
<dbReference type="CDD" id="cd05535">
    <property type="entry name" value="POLBc_epsilon"/>
    <property type="match status" value="1"/>
</dbReference>
<dbReference type="InterPro" id="IPR023211">
    <property type="entry name" value="DNA_pol_palm_dom_sf"/>
</dbReference>
<dbReference type="InterPro" id="IPR043502">
    <property type="entry name" value="DNA/RNA_pol_sf"/>
</dbReference>
<evidence type="ECO:0000256" key="14">
    <source>
        <dbReference type="ARBA" id="ARBA00023125"/>
    </source>
</evidence>
<dbReference type="HOGENOM" id="CLU_000556_0_1_1"/>
<evidence type="ECO:0000256" key="8">
    <source>
        <dbReference type="ARBA" id="ARBA00022723"/>
    </source>
</evidence>
<evidence type="ECO:0000256" key="18">
    <source>
        <dbReference type="SAM" id="MobiDB-lite"/>
    </source>
</evidence>
<dbReference type="Pfam" id="PF22634">
    <property type="entry name" value="POL2_thumb"/>
    <property type="match status" value="1"/>
</dbReference>
<dbReference type="PANTHER" id="PTHR10670:SF0">
    <property type="entry name" value="DNA POLYMERASE EPSILON CATALYTIC SUBUNIT A"/>
    <property type="match status" value="1"/>
</dbReference>
<evidence type="ECO:0000256" key="9">
    <source>
        <dbReference type="ARBA" id="ARBA00022771"/>
    </source>
</evidence>
<dbReference type="EC" id="2.7.7.7" evidence="17"/>
<evidence type="ECO:0000256" key="3">
    <source>
        <dbReference type="ARBA" id="ARBA00005755"/>
    </source>
</evidence>
<dbReference type="SUPFAM" id="SSF56672">
    <property type="entry name" value="DNA/RNA polymerases"/>
    <property type="match status" value="1"/>
</dbReference>
<keyword evidence="10 17" id="KW-0862">Zinc</keyword>
<dbReference type="GO" id="GO:0045004">
    <property type="term" value="P:DNA replication proofreading"/>
    <property type="evidence" value="ECO:0007669"/>
    <property type="project" value="TreeGrafter"/>
</dbReference>
<dbReference type="FunFam" id="3.30.420.10:FF:000010">
    <property type="entry name" value="DNA polymerase epsilon catalytic subunit"/>
    <property type="match status" value="1"/>
</dbReference>
<reference evidence="21" key="2">
    <citation type="submission" date="2013-04" db="EMBL/GenBank/DDBJ databases">
        <title>Genomic mechanisms accounting for the adaptation to parasitism in nematode-trapping fungi.</title>
        <authorList>
            <person name="Ahren D.G."/>
        </authorList>
    </citation>
    <scope>NUCLEOTIDE SEQUENCE [LARGE SCALE GENOMIC DNA]</scope>
    <source>
        <strain evidence="21">CBS 200.50</strain>
    </source>
</reference>
<feature type="compositionally biased region" description="Low complexity" evidence="18">
    <location>
        <begin position="11"/>
        <end position="22"/>
    </location>
</feature>
<dbReference type="Pfam" id="PF08490">
    <property type="entry name" value="DUF1744"/>
    <property type="match status" value="1"/>
</dbReference>
<feature type="region of interest" description="Disordered" evidence="18">
    <location>
        <begin position="1"/>
        <end position="35"/>
    </location>
</feature>
<dbReference type="Pfam" id="PF03104">
    <property type="entry name" value="DNA_pol_B_exo1"/>
    <property type="match status" value="1"/>
</dbReference>
<dbReference type="GO" id="GO:0003677">
    <property type="term" value="F:DNA binding"/>
    <property type="evidence" value="ECO:0007669"/>
    <property type="project" value="UniProtKB-KW"/>
</dbReference>
<dbReference type="InterPro" id="IPR029703">
    <property type="entry name" value="POL2"/>
</dbReference>
<protein>
    <recommendedName>
        <fullName evidence="17">DNA polymerase epsilon catalytic subunit</fullName>
        <ecNumber evidence="17">2.7.7.7</ecNumber>
    </recommendedName>
</protein>
<gene>
    <name evidence="20" type="ORF">H072_1405</name>
</gene>
<feature type="domain" description="DNA polymerase epsilon catalytic subunit A C-terminal" evidence="19">
    <location>
        <begin position="1518"/>
        <end position="1906"/>
    </location>
</feature>
<dbReference type="Gene3D" id="3.30.420.10">
    <property type="entry name" value="Ribonuclease H-like superfamily/Ribonuclease H"/>
    <property type="match status" value="1"/>
</dbReference>
<dbReference type="eggNOG" id="KOG1798">
    <property type="taxonomic scope" value="Eukaryota"/>
</dbReference>
<keyword evidence="11 17" id="KW-0239">DNA-directed DNA polymerase</keyword>
<dbReference type="OMA" id="MLDQCRY"/>
<evidence type="ECO:0000259" key="19">
    <source>
        <dbReference type="SMART" id="SM01159"/>
    </source>
</evidence>
<evidence type="ECO:0000256" key="2">
    <source>
        <dbReference type="ARBA" id="ARBA00004123"/>
    </source>
</evidence>
<dbReference type="GO" id="GO:0006287">
    <property type="term" value="P:base-excision repair, gap-filling"/>
    <property type="evidence" value="ECO:0007669"/>
    <property type="project" value="TreeGrafter"/>
</dbReference>
<dbReference type="InterPro" id="IPR036397">
    <property type="entry name" value="RNaseH_sf"/>
</dbReference>
<dbReference type="GO" id="GO:0006272">
    <property type="term" value="P:leading strand elongation"/>
    <property type="evidence" value="ECO:0007669"/>
    <property type="project" value="TreeGrafter"/>
</dbReference>
<evidence type="ECO:0000256" key="17">
    <source>
        <dbReference type="RuleBase" id="RU365029"/>
    </source>
</evidence>